<keyword evidence="1" id="KW-0175">Coiled coil</keyword>
<dbReference type="RefSeq" id="WP_163252669.1">
    <property type="nucleotide sequence ID" value="NZ_JAAIUV010000035.1"/>
</dbReference>
<keyword evidence="5" id="KW-1185">Reference proteome</keyword>
<evidence type="ECO:0000256" key="1">
    <source>
        <dbReference type="SAM" id="Coils"/>
    </source>
</evidence>
<keyword evidence="2" id="KW-0812">Transmembrane</keyword>
<evidence type="ECO:0000313" key="4">
    <source>
        <dbReference type="EMBL" id="NEX80220.1"/>
    </source>
</evidence>
<dbReference type="InterPro" id="IPR006976">
    <property type="entry name" value="VanZ-like"/>
</dbReference>
<gene>
    <name evidence="4" type="ORF">G4Z05_15400</name>
</gene>
<sequence>MDKKIDTYIHKIVNQLNCDEEEKRELIDEMRDHLHLLKNEYLDEGLTEEKATQKALESFGEQKELTKGLQDSLFPYYKVFKIGTWILFVLYSFVVLFKLLFERIIVRIFDSIHGMDWNRYIIPPENSEGIIEFLKFNTNIIPFKNTIKYIIGSDHFNLDIIINNTLGNILIFLPLGIFLPLLFKKYSRVSKIIVTSIVISFSIETIQLVLKIGQFDIDDVILNMIGSIFGFWLLRILKNVIILPKRGYFRRSTN</sequence>
<dbReference type="Pfam" id="PF22564">
    <property type="entry name" value="HAAS"/>
    <property type="match status" value="1"/>
</dbReference>
<dbReference type="EMBL" id="JAAIUV010000035">
    <property type="protein sequence ID" value="NEX80220.1"/>
    <property type="molecule type" value="Genomic_DNA"/>
</dbReference>
<name>A0A6B3TUK1_9BACI</name>
<feature type="transmembrane region" description="Helical" evidence="2">
    <location>
        <begin position="82"/>
        <end position="101"/>
    </location>
</feature>
<dbReference type="NCBIfam" id="NF038403">
    <property type="entry name" value="perm_prefix_1"/>
    <property type="match status" value="1"/>
</dbReference>
<feature type="coiled-coil region" evidence="1">
    <location>
        <begin position="9"/>
        <end position="40"/>
    </location>
</feature>
<feature type="domain" description="VanZ-like" evidence="3">
    <location>
        <begin position="133"/>
        <end position="237"/>
    </location>
</feature>
<dbReference type="Pfam" id="PF04892">
    <property type="entry name" value="VanZ"/>
    <property type="match status" value="1"/>
</dbReference>
<evidence type="ECO:0000259" key="3">
    <source>
        <dbReference type="Pfam" id="PF04892"/>
    </source>
</evidence>
<feature type="transmembrane region" description="Helical" evidence="2">
    <location>
        <begin position="192"/>
        <end position="214"/>
    </location>
</feature>
<evidence type="ECO:0000313" key="5">
    <source>
        <dbReference type="Proteomes" id="UP000481621"/>
    </source>
</evidence>
<dbReference type="InterPro" id="IPR053150">
    <property type="entry name" value="Teicoplanin_resist-assoc"/>
</dbReference>
<dbReference type="InterPro" id="IPR047928">
    <property type="entry name" value="Perm_prefix_1"/>
</dbReference>
<evidence type="ECO:0000256" key="2">
    <source>
        <dbReference type="SAM" id="Phobius"/>
    </source>
</evidence>
<feature type="transmembrane region" description="Helical" evidence="2">
    <location>
        <begin position="220"/>
        <end position="237"/>
    </location>
</feature>
<keyword evidence="2" id="KW-0472">Membrane</keyword>
<feature type="transmembrane region" description="Helical" evidence="2">
    <location>
        <begin position="165"/>
        <end position="183"/>
    </location>
</feature>
<dbReference type="AlphaFoldDB" id="A0A6B3TUK1"/>
<keyword evidence="2" id="KW-1133">Transmembrane helix</keyword>
<dbReference type="PANTHER" id="PTHR36834">
    <property type="entry name" value="MEMBRANE PROTEIN-RELATED"/>
    <property type="match status" value="1"/>
</dbReference>
<comment type="caution">
    <text evidence="4">The sequence shown here is derived from an EMBL/GenBank/DDBJ whole genome shotgun (WGS) entry which is preliminary data.</text>
</comment>
<organism evidence="4 5">
    <name type="scientific">Neobacillus thermocopriae</name>
    <dbReference type="NCBI Taxonomy" id="1215031"/>
    <lineage>
        <taxon>Bacteria</taxon>
        <taxon>Bacillati</taxon>
        <taxon>Bacillota</taxon>
        <taxon>Bacilli</taxon>
        <taxon>Bacillales</taxon>
        <taxon>Bacillaceae</taxon>
        <taxon>Neobacillus</taxon>
    </lineage>
</organism>
<accession>A0A6B3TUK1</accession>
<proteinExistence type="predicted"/>
<dbReference type="Proteomes" id="UP000481621">
    <property type="component" value="Unassembled WGS sequence"/>
</dbReference>
<protein>
    <submittedName>
        <fullName evidence="4">VanZ family protein</fullName>
    </submittedName>
</protein>
<reference evidence="4" key="1">
    <citation type="submission" date="2020-02" db="EMBL/GenBank/DDBJ databases">
        <title>Bacillus sedimentmangrovi sp. nov., isolated from sediment of the mangrove ecosystem.</title>
        <authorList>
            <person name="Liu G."/>
        </authorList>
    </citation>
    <scope>NUCLEOTIDE SEQUENCE [LARGE SCALE GENOMIC DNA]</scope>
    <source>
        <strain evidence="4">SgZ-7</strain>
    </source>
</reference>
<dbReference type="PANTHER" id="PTHR36834:SF2">
    <property type="entry name" value="MEMBRANE PROTEIN"/>
    <property type="match status" value="1"/>
</dbReference>